<reference evidence="1" key="1">
    <citation type="submission" date="2023-06" db="EMBL/GenBank/DDBJ databases">
        <title>Genome-scale phylogeny and comparative genomics of the fungal order Sordariales.</title>
        <authorList>
            <consortium name="Lawrence Berkeley National Laboratory"/>
            <person name="Hensen N."/>
            <person name="Bonometti L."/>
            <person name="Westerberg I."/>
            <person name="Brannstrom I.O."/>
            <person name="Guillou S."/>
            <person name="Cros-Aarteil S."/>
            <person name="Calhoun S."/>
            <person name="Haridas S."/>
            <person name="Kuo A."/>
            <person name="Mondo S."/>
            <person name="Pangilinan J."/>
            <person name="Riley R."/>
            <person name="Labutti K."/>
            <person name="Andreopoulos B."/>
            <person name="Lipzen A."/>
            <person name="Chen C."/>
            <person name="Yanf M."/>
            <person name="Daum C."/>
            <person name="Ng V."/>
            <person name="Clum A."/>
            <person name="Steindorff A."/>
            <person name="Ohm R."/>
            <person name="Martin F."/>
            <person name="Silar P."/>
            <person name="Natvig D."/>
            <person name="Lalanne C."/>
            <person name="Gautier V."/>
            <person name="Ament-Velasquez S.L."/>
            <person name="Kruys A."/>
            <person name="Hutchinson M.I."/>
            <person name="Powell A.J."/>
            <person name="Barry K."/>
            <person name="Miller A.N."/>
            <person name="Grigoriev I.V."/>
            <person name="Debuchy R."/>
            <person name="Gladieux P."/>
            <person name="Thoren M.H."/>
            <person name="Johannesson H."/>
        </authorList>
    </citation>
    <scope>NUCLEOTIDE SEQUENCE</scope>
    <source>
        <strain evidence="1">PSN4</strain>
    </source>
</reference>
<proteinExistence type="predicted"/>
<gene>
    <name evidence="1" type="ORF">QBC47DRAFT_368839</name>
</gene>
<accession>A0AAJ0BMI1</accession>
<dbReference type="Proteomes" id="UP001239445">
    <property type="component" value="Unassembled WGS sequence"/>
</dbReference>
<evidence type="ECO:0000313" key="2">
    <source>
        <dbReference type="Proteomes" id="UP001239445"/>
    </source>
</evidence>
<sequence length="84" mass="9507">MSMIPHLCLDALSCHEEVRHKLDGESALTPSLGRRVGPRSRLATMPFALSQGRSRGRWNRKRIGIVLGYLVWETGRSFDICVTR</sequence>
<name>A0AAJ0BMI1_9PEZI</name>
<protein>
    <submittedName>
        <fullName evidence="1">Uncharacterized protein</fullName>
    </submittedName>
</protein>
<organism evidence="1 2">
    <name type="scientific">Echria macrotheca</name>
    <dbReference type="NCBI Taxonomy" id="438768"/>
    <lineage>
        <taxon>Eukaryota</taxon>
        <taxon>Fungi</taxon>
        <taxon>Dikarya</taxon>
        <taxon>Ascomycota</taxon>
        <taxon>Pezizomycotina</taxon>
        <taxon>Sordariomycetes</taxon>
        <taxon>Sordariomycetidae</taxon>
        <taxon>Sordariales</taxon>
        <taxon>Schizotheciaceae</taxon>
        <taxon>Echria</taxon>
    </lineage>
</organism>
<evidence type="ECO:0000313" key="1">
    <source>
        <dbReference type="EMBL" id="KAK1761019.1"/>
    </source>
</evidence>
<dbReference type="AlphaFoldDB" id="A0AAJ0BMI1"/>
<keyword evidence="2" id="KW-1185">Reference proteome</keyword>
<comment type="caution">
    <text evidence="1">The sequence shown here is derived from an EMBL/GenBank/DDBJ whole genome shotgun (WGS) entry which is preliminary data.</text>
</comment>
<dbReference type="EMBL" id="MU839827">
    <property type="protein sequence ID" value="KAK1761019.1"/>
    <property type="molecule type" value="Genomic_DNA"/>
</dbReference>